<dbReference type="Gene3D" id="3.30.200.20">
    <property type="entry name" value="Phosphorylase Kinase, domain 1"/>
    <property type="match status" value="1"/>
</dbReference>
<keyword evidence="14" id="KW-0675">Receptor</keyword>
<evidence type="ECO:0000256" key="13">
    <source>
        <dbReference type="ARBA" id="ARBA00023157"/>
    </source>
</evidence>
<feature type="transmembrane region" description="Helical" evidence="20">
    <location>
        <begin position="70"/>
        <end position="96"/>
    </location>
</feature>
<proteinExistence type="inferred from homology"/>
<dbReference type="PROSITE" id="PS50011">
    <property type="entry name" value="PROTEIN_KINASE_DOM"/>
    <property type="match status" value="1"/>
</dbReference>
<keyword evidence="8 18" id="KW-0547">Nucleotide-binding</keyword>
<evidence type="ECO:0000256" key="16">
    <source>
        <dbReference type="ARBA" id="ARBA00047899"/>
    </source>
</evidence>
<evidence type="ECO:0000256" key="5">
    <source>
        <dbReference type="ARBA" id="ARBA00022679"/>
    </source>
</evidence>
<keyword evidence="3 19" id="KW-0723">Serine/threonine-protein kinase</keyword>
<dbReference type="FunFam" id="3.30.200.20:FF:000059">
    <property type="entry name" value="S-receptor-like serine/threonine-protein kinase"/>
    <property type="match status" value="1"/>
</dbReference>
<evidence type="ECO:0000259" key="21">
    <source>
        <dbReference type="PROSITE" id="PS50011"/>
    </source>
</evidence>
<evidence type="ECO:0000256" key="6">
    <source>
        <dbReference type="ARBA" id="ARBA00022692"/>
    </source>
</evidence>
<name>A0AAQ3X2X0_PASNO</name>
<dbReference type="PROSITE" id="PS00108">
    <property type="entry name" value="PROTEIN_KINASE_ST"/>
    <property type="match status" value="1"/>
</dbReference>
<evidence type="ECO:0000256" key="20">
    <source>
        <dbReference type="SAM" id="Phobius"/>
    </source>
</evidence>
<dbReference type="PANTHER" id="PTHR47974:SF31">
    <property type="entry name" value="RECEPTOR-LIKE SERINE_THREONINE-PROTEIN KINASE"/>
    <property type="match status" value="1"/>
</dbReference>
<dbReference type="EMBL" id="CP144750">
    <property type="protein sequence ID" value="WVZ82375.1"/>
    <property type="molecule type" value="Genomic_DNA"/>
</dbReference>
<dbReference type="PANTHER" id="PTHR47974">
    <property type="entry name" value="OS07G0415500 PROTEIN"/>
    <property type="match status" value="1"/>
</dbReference>
<dbReference type="GO" id="GO:0005524">
    <property type="term" value="F:ATP binding"/>
    <property type="evidence" value="ECO:0007669"/>
    <property type="project" value="UniProtKB-UniRule"/>
</dbReference>
<dbReference type="AlphaFoldDB" id="A0AAQ3X2X0"/>
<evidence type="ECO:0000256" key="15">
    <source>
        <dbReference type="ARBA" id="ARBA00023180"/>
    </source>
</evidence>
<keyword evidence="23" id="KW-1185">Reference proteome</keyword>
<evidence type="ECO:0000256" key="14">
    <source>
        <dbReference type="ARBA" id="ARBA00023170"/>
    </source>
</evidence>
<dbReference type="EC" id="2.7.11.1" evidence="2"/>
<keyword evidence="12 20" id="KW-0472">Membrane</keyword>
<dbReference type="PROSITE" id="PS00107">
    <property type="entry name" value="PROTEIN_KINASE_ATP"/>
    <property type="match status" value="1"/>
</dbReference>
<comment type="subcellular location">
    <subcellularLocation>
        <location evidence="1">Membrane</location>
        <topology evidence="1">Single-pass type I membrane protein</topology>
    </subcellularLocation>
</comment>
<evidence type="ECO:0000256" key="2">
    <source>
        <dbReference type="ARBA" id="ARBA00012513"/>
    </source>
</evidence>
<feature type="domain" description="Protein kinase" evidence="21">
    <location>
        <begin position="124"/>
        <end position="350"/>
    </location>
</feature>
<dbReference type="Proteomes" id="UP001341281">
    <property type="component" value="Chromosome 06"/>
</dbReference>
<dbReference type="InterPro" id="IPR017441">
    <property type="entry name" value="Protein_kinase_ATP_BS"/>
</dbReference>
<dbReference type="GO" id="GO:0004674">
    <property type="term" value="F:protein serine/threonine kinase activity"/>
    <property type="evidence" value="ECO:0007669"/>
    <property type="project" value="UniProtKB-KW"/>
</dbReference>
<keyword evidence="4" id="KW-0245">EGF-like domain</keyword>
<keyword evidence="9" id="KW-0418">Kinase</keyword>
<evidence type="ECO:0000256" key="10">
    <source>
        <dbReference type="ARBA" id="ARBA00022840"/>
    </source>
</evidence>
<evidence type="ECO:0000256" key="19">
    <source>
        <dbReference type="RuleBase" id="RU000304"/>
    </source>
</evidence>
<keyword evidence="15" id="KW-0325">Glycoprotein</keyword>
<evidence type="ECO:0000256" key="4">
    <source>
        <dbReference type="ARBA" id="ARBA00022536"/>
    </source>
</evidence>
<comment type="similarity">
    <text evidence="19">Belongs to the protein kinase superfamily.</text>
</comment>
<dbReference type="Gene3D" id="1.10.510.10">
    <property type="entry name" value="Transferase(Phosphotransferase) domain 1"/>
    <property type="match status" value="1"/>
</dbReference>
<evidence type="ECO:0000256" key="8">
    <source>
        <dbReference type="ARBA" id="ARBA00022741"/>
    </source>
</evidence>
<dbReference type="SMART" id="SM00220">
    <property type="entry name" value="S_TKc"/>
    <property type="match status" value="1"/>
</dbReference>
<protein>
    <recommendedName>
        <fullName evidence="2">non-specific serine/threonine protein kinase</fullName>
        <ecNumber evidence="2">2.7.11.1</ecNumber>
    </recommendedName>
</protein>
<dbReference type="InterPro" id="IPR011009">
    <property type="entry name" value="Kinase-like_dom_sf"/>
</dbReference>
<evidence type="ECO:0000256" key="17">
    <source>
        <dbReference type="ARBA" id="ARBA00048679"/>
    </source>
</evidence>
<keyword evidence="6 20" id="KW-0812">Transmembrane</keyword>
<accession>A0AAQ3X2X0</accession>
<feature type="binding site" evidence="18">
    <location>
        <position position="153"/>
    </location>
    <ligand>
        <name>ATP</name>
        <dbReference type="ChEBI" id="CHEBI:30616"/>
    </ligand>
</feature>
<evidence type="ECO:0000313" key="23">
    <source>
        <dbReference type="Proteomes" id="UP001341281"/>
    </source>
</evidence>
<dbReference type="GO" id="GO:0016020">
    <property type="term" value="C:membrane"/>
    <property type="evidence" value="ECO:0007669"/>
    <property type="project" value="UniProtKB-SubCell"/>
</dbReference>
<keyword evidence="5" id="KW-0808">Transferase</keyword>
<reference evidence="22 23" key="1">
    <citation type="submission" date="2024-02" db="EMBL/GenBank/DDBJ databases">
        <title>High-quality chromosome-scale genome assembly of Pensacola bahiagrass (Paspalum notatum Flugge var. saurae).</title>
        <authorList>
            <person name="Vega J.M."/>
            <person name="Podio M."/>
            <person name="Orjuela J."/>
            <person name="Siena L.A."/>
            <person name="Pessino S.C."/>
            <person name="Combes M.C."/>
            <person name="Mariac C."/>
            <person name="Albertini E."/>
            <person name="Pupilli F."/>
            <person name="Ortiz J.P.A."/>
            <person name="Leblanc O."/>
        </authorList>
    </citation>
    <scope>NUCLEOTIDE SEQUENCE [LARGE SCALE GENOMIC DNA]</scope>
    <source>
        <strain evidence="22">R1</strain>
        <tissue evidence="22">Leaf</tissue>
    </source>
</reference>
<dbReference type="InterPro" id="IPR008271">
    <property type="entry name" value="Ser/Thr_kinase_AS"/>
</dbReference>
<evidence type="ECO:0000256" key="18">
    <source>
        <dbReference type="PROSITE-ProRule" id="PRU10141"/>
    </source>
</evidence>
<evidence type="ECO:0000256" key="1">
    <source>
        <dbReference type="ARBA" id="ARBA00004479"/>
    </source>
</evidence>
<dbReference type="InterPro" id="IPR000719">
    <property type="entry name" value="Prot_kinase_dom"/>
</dbReference>
<evidence type="ECO:0000256" key="12">
    <source>
        <dbReference type="ARBA" id="ARBA00023136"/>
    </source>
</evidence>
<keyword evidence="13" id="KW-1015">Disulfide bond</keyword>
<dbReference type="FunFam" id="1.10.510.10:FF:001424">
    <property type="entry name" value="Protein kinase superfamily protein"/>
    <property type="match status" value="1"/>
</dbReference>
<dbReference type="Pfam" id="PF00069">
    <property type="entry name" value="Pkinase"/>
    <property type="match status" value="1"/>
</dbReference>
<evidence type="ECO:0000313" key="22">
    <source>
        <dbReference type="EMBL" id="WVZ82375.1"/>
    </source>
</evidence>
<keyword evidence="7" id="KW-0732">Signal</keyword>
<gene>
    <name evidence="22" type="ORF">U9M48_029642</name>
</gene>
<sequence>MGTGECYQKALLFNGKNFADPYIDIYLKLPKVASSSQESSSRIPHACELTEREAYSSSQMFKGGTSMFKFGYFLSSALTVLVIEVSLIIVGCWIIYKWKRRPEITDEGYTIISSHYKELQKATKCFQEELGSGGSGTVYKGVLDDERIVAVKKLNDVVHGDQEFRSELSVIGRIYHMNLVRIWGFCSERSHRLLISEFVKNGSLDRALFDNQNVSPVLQWSQRYSIALGVAKGLAYLHHECLEWIIHCDVKPENILLDENFEPKIADFGLVKLLGRGVGAQMLSRVHGTRGYGVVLLELVKGMRVSTGVLEDEKEVEMAVRCSAETLKKKLASEDQSWLMEFVDCRLGGE</sequence>
<evidence type="ECO:0000256" key="9">
    <source>
        <dbReference type="ARBA" id="ARBA00022777"/>
    </source>
</evidence>
<dbReference type="SUPFAM" id="SSF56112">
    <property type="entry name" value="Protein kinase-like (PK-like)"/>
    <property type="match status" value="1"/>
</dbReference>
<keyword evidence="10 18" id="KW-0067">ATP-binding</keyword>
<evidence type="ECO:0000256" key="7">
    <source>
        <dbReference type="ARBA" id="ARBA00022729"/>
    </source>
</evidence>
<comment type="catalytic activity">
    <reaction evidence="17">
        <text>L-seryl-[protein] + ATP = O-phospho-L-seryl-[protein] + ADP + H(+)</text>
        <dbReference type="Rhea" id="RHEA:17989"/>
        <dbReference type="Rhea" id="RHEA-COMP:9863"/>
        <dbReference type="Rhea" id="RHEA-COMP:11604"/>
        <dbReference type="ChEBI" id="CHEBI:15378"/>
        <dbReference type="ChEBI" id="CHEBI:29999"/>
        <dbReference type="ChEBI" id="CHEBI:30616"/>
        <dbReference type="ChEBI" id="CHEBI:83421"/>
        <dbReference type="ChEBI" id="CHEBI:456216"/>
        <dbReference type="EC" id="2.7.11.1"/>
    </reaction>
</comment>
<keyword evidence="11 20" id="KW-1133">Transmembrane helix</keyword>
<organism evidence="22 23">
    <name type="scientific">Paspalum notatum var. saurae</name>
    <dbReference type="NCBI Taxonomy" id="547442"/>
    <lineage>
        <taxon>Eukaryota</taxon>
        <taxon>Viridiplantae</taxon>
        <taxon>Streptophyta</taxon>
        <taxon>Embryophyta</taxon>
        <taxon>Tracheophyta</taxon>
        <taxon>Spermatophyta</taxon>
        <taxon>Magnoliopsida</taxon>
        <taxon>Liliopsida</taxon>
        <taxon>Poales</taxon>
        <taxon>Poaceae</taxon>
        <taxon>PACMAD clade</taxon>
        <taxon>Panicoideae</taxon>
        <taxon>Andropogonodae</taxon>
        <taxon>Paspaleae</taxon>
        <taxon>Paspalinae</taxon>
        <taxon>Paspalum</taxon>
    </lineage>
</organism>
<comment type="catalytic activity">
    <reaction evidence="16">
        <text>L-threonyl-[protein] + ATP = O-phospho-L-threonyl-[protein] + ADP + H(+)</text>
        <dbReference type="Rhea" id="RHEA:46608"/>
        <dbReference type="Rhea" id="RHEA-COMP:11060"/>
        <dbReference type="Rhea" id="RHEA-COMP:11605"/>
        <dbReference type="ChEBI" id="CHEBI:15378"/>
        <dbReference type="ChEBI" id="CHEBI:30013"/>
        <dbReference type="ChEBI" id="CHEBI:30616"/>
        <dbReference type="ChEBI" id="CHEBI:61977"/>
        <dbReference type="ChEBI" id="CHEBI:456216"/>
        <dbReference type="EC" id="2.7.11.1"/>
    </reaction>
</comment>
<evidence type="ECO:0000256" key="11">
    <source>
        <dbReference type="ARBA" id="ARBA00022989"/>
    </source>
</evidence>
<evidence type="ECO:0000256" key="3">
    <source>
        <dbReference type="ARBA" id="ARBA00022527"/>
    </source>
</evidence>